<dbReference type="AlphaFoldDB" id="A0AAX2JAR9"/>
<dbReference type="KEGG" id="ful:C4N20_15815"/>
<proteinExistence type="predicted"/>
<dbReference type="EMBL" id="LS483487">
    <property type="protein sequence ID" value="SQJ03982.1"/>
    <property type="molecule type" value="Genomic_DNA"/>
</dbReference>
<reference evidence="1 2" key="1">
    <citation type="submission" date="2018-06" db="EMBL/GenBank/DDBJ databases">
        <authorList>
            <consortium name="Pathogen Informatics"/>
            <person name="Doyle S."/>
        </authorList>
    </citation>
    <scope>NUCLEOTIDE SEQUENCE [LARGE SCALE GENOMIC DNA]</scope>
    <source>
        <strain evidence="1 2">NCTC12112</strain>
    </source>
</reference>
<gene>
    <name evidence="1" type="ORF">NCTC12112_01745</name>
</gene>
<organism evidence="1 2">
    <name type="scientific">Fusobacterium ulcerans</name>
    <dbReference type="NCBI Taxonomy" id="861"/>
    <lineage>
        <taxon>Bacteria</taxon>
        <taxon>Fusobacteriati</taxon>
        <taxon>Fusobacteriota</taxon>
        <taxon>Fusobacteriia</taxon>
        <taxon>Fusobacteriales</taxon>
        <taxon>Fusobacteriaceae</taxon>
        <taxon>Fusobacterium</taxon>
    </lineage>
</organism>
<dbReference type="Proteomes" id="UP000249008">
    <property type="component" value="Chromosome 1"/>
</dbReference>
<evidence type="ECO:0000313" key="1">
    <source>
        <dbReference type="EMBL" id="SQJ03982.1"/>
    </source>
</evidence>
<sequence length="83" mass="9791">MIKCPECGIKLSPYCTKIKTGIKRRYYKCFVCSHSFTTRVTESETIELNQNEKKADHKIHLPSTSRVYHGLLKNFKLFFKEVF</sequence>
<accession>A0AAX2JAR9</accession>
<evidence type="ECO:0008006" key="3">
    <source>
        <dbReference type="Google" id="ProtNLM"/>
    </source>
</evidence>
<protein>
    <recommendedName>
        <fullName evidence="3">InsA N-terminal domain-containing protein</fullName>
    </recommendedName>
</protein>
<evidence type="ECO:0000313" key="2">
    <source>
        <dbReference type="Proteomes" id="UP000249008"/>
    </source>
</evidence>
<name>A0AAX2JAR9_9FUSO</name>